<name>A0ABS7MEJ6_9SPHN</name>
<keyword evidence="2" id="KW-1133">Transmembrane helix</keyword>
<feature type="compositionally biased region" description="Basic and acidic residues" evidence="1">
    <location>
        <begin position="12"/>
        <end position="26"/>
    </location>
</feature>
<gene>
    <name evidence="3" type="ORF">K5P26_09985</name>
</gene>
<feature type="compositionally biased region" description="Basic and acidic residues" evidence="1">
    <location>
        <begin position="36"/>
        <end position="52"/>
    </location>
</feature>
<dbReference type="EMBL" id="JAILXK010000002">
    <property type="protein sequence ID" value="MBY4637469.1"/>
    <property type="molecule type" value="Genomic_DNA"/>
</dbReference>
<keyword evidence="4" id="KW-1185">Reference proteome</keyword>
<keyword evidence="2" id="KW-0472">Membrane</keyword>
<keyword evidence="2" id="KW-0812">Transmembrane</keyword>
<organism evidence="3 4">
    <name type="scientific">Sphingopyxis jiangsuensis</name>
    <dbReference type="NCBI Taxonomy" id="2871171"/>
    <lineage>
        <taxon>Bacteria</taxon>
        <taxon>Pseudomonadati</taxon>
        <taxon>Pseudomonadota</taxon>
        <taxon>Alphaproteobacteria</taxon>
        <taxon>Sphingomonadales</taxon>
        <taxon>Sphingomonadaceae</taxon>
        <taxon>Sphingopyxis</taxon>
    </lineage>
</organism>
<proteinExistence type="predicted"/>
<dbReference type="Proteomes" id="UP001166571">
    <property type="component" value="Unassembled WGS sequence"/>
</dbReference>
<sequence>MVDRPPPSRLSVVERDGRLVVVDRKTGKTPPSAAERMAEHDRRRGYEAERPPLPEPVSEAFVEPAPPPRKIAAPAASVRAAKHEADAAARGRTADMRGEPKRNPWGEQKQRNRPEPAPAPAAARARIAARVATSAPGRKTIVTGKWWDEKGPRTIDLGPKGQQVLSGGFVTLAIVAAVFAITLLLIQPVLLFIVAFLAFQFGGKALAPLGASIVDKALAERH</sequence>
<evidence type="ECO:0000313" key="4">
    <source>
        <dbReference type="Proteomes" id="UP001166571"/>
    </source>
</evidence>
<comment type="caution">
    <text evidence="3">The sequence shown here is derived from an EMBL/GenBank/DDBJ whole genome shotgun (WGS) entry which is preliminary data.</text>
</comment>
<evidence type="ECO:0000313" key="3">
    <source>
        <dbReference type="EMBL" id="MBY4637469.1"/>
    </source>
</evidence>
<feature type="compositionally biased region" description="Basic and acidic residues" evidence="1">
    <location>
        <begin position="81"/>
        <end position="114"/>
    </location>
</feature>
<reference evidence="3" key="1">
    <citation type="submission" date="2021-08" db="EMBL/GenBank/DDBJ databases">
        <title>Sphingopyxis panaciterrulae sp. nov., isolated from the surface water of the Yellow Sea.</title>
        <authorList>
            <person name="Gao Z."/>
            <person name="Zhang D."/>
            <person name="Zhang A."/>
        </authorList>
    </citation>
    <scope>NUCLEOTIDE SEQUENCE</scope>
    <source>
        <strain evidence="3">XHP0097</strain>
    </source>
</reference>
<dbReference type="RefSeq" id="WP_222136719.1">
    <property type="nucleotide sequence ID" value="NZ_JAILXK010000002.1"/>
</dbReference>
<feature type="transmembrane region" description="Helical" evidence="2">
    <location>
        <begin position="169"/>
        <end position="199"/>
    </location>
</feature>
<feature type="region of interest" description="Disordered" evidence="1">
    <location>
        <begin position="1"/>
        <end position="120"/>
    </location>
</feature>
<evidence type="ECO:0000256" key="2">
    <source>
        <dbReference type="SAM" id="Phobius"/>
    </source>
</evidence>
<accession>A0ABS7MEJ6</accession>
<protein>
    <submittedName>
        <fullName evidence="3">Uncharacterized protein</fullName>
    </submittedName>
</protein>
<evidence type="ECO:0000256" key="1">
    <source>
        <dbReference type="SAM" id="MobiDB-lite"/>
    </source>
</evidence>